<proteinExistence type="predicted"/>
<sequence length="260" mass="27109">MGRFGGSDGLAARARRRGGPVVGALAINFGLGAVLLLAFDPEPPKRRPDAIPVTIVAVVPETPRSAVVRAREGEGAEPNEAPPEPAEDRPDPAPAPPPAPTPRSALPDVSLPDADVTQGPSGLLGIDCNAVFEEEERAAACAGGAEVPGWQNAIRHGEDWSRTAEDRWRGGVPRPAYGPDPLEALGEAWTVWENAPQAGVPPDEARALREEARAKAYRQRQRGNSPMTSSGASALNNGGASDYLTPQNFIGSGQDGAEGE</sequence>
<feature type="region of interest" description="Disordered" evidence="1">
    <location>
        <begin position="69"/>
        <end position="118"/>
    </location>
</feature>
<evidence type="ECO:0000313" key="3">
    <source>
        <dbReference type="EMBL" id="MBB4659737.1"/>
    </source>
</evidence>
<comment type="caution">
    <text evidence="3">The sequence shown here is derived from an EMBL/GenBank/DDBJ whole genome shotgun (WGS) entry which is preliminary data.</text>
</comment>
<name>A0A840I4M4_9PROT</name>
<feature type="transmembrane region" description="Helical" evidence="2">
    <location>
        <begin position="21"/>
        <end position="39"/>
    </location>
</feature>
<dbReference type="Proteomes" id="UP000563524">
    <property type="component" value="Unassembled WGS sequence"/>
</dbReference>
<feature type="compositionally biased region" description="Polar residues" evidence="1">
    <location>
        <begin position="222"/>
        <end position="251"/>
    </location>
</feature>
<feature type="compositionally biased region" description="Pro residues" evidence="1">
    <location>
        <begin position="92"/>
        <end position="101"/>
    </location>
</feature>
<feature type="region of interest" description="Disordered" evidence="1">
    <location>
        <begin position="211"/>
        <end position="260"/>
    </location>
</feature>
<organism evidence="3 4">
    <name type="scientific">Parvularcula dongshanensis</name>
    <dbReference type="NCBI Taxonomy" id="1173995"/>
    <lineage>
        <taxon>Bacteria</taxon>
        <taxon>Pseudomonadati</taxon>
        <taxon>Pseudomonadota</taxon>
        <taxon>Alphaproteobacteria</taxon>
        <taxon>Parvularculales</taxon>
        <taxon>Parvularculaceae</taxon>
        <taxon>Parvularcula</taxon>
    </lineage>
</organism>
<keyword evidence="2" id="KW-0812">Transmembrane</keyword>
<evidence type="ECO:0000256" key="2">
    <source>
        <dbReference type="SAM" id="Phobius"/>
    </source>
</evidence>
<evidence type="ECO:0000313" key="4">
    <source>
        <dbReference type="Proteomes" id="UP000563524"/>
    </source>
</evidence>
<keyword evidence="2" id="KW-0472">Membrane</keyword>
<dbReference type="RefSeq" id="WP_183818647.1">
    <property type="nucleotide sequence ID" value="NZ_JACHOB010000005.1"/>
</dbReference>
<reference evidence="3 4" key="1">
    <citation type="submission" date="2020-08" db="EMBL/GenBank/DDBJ databases">
        <title>Genomic Encyclopedia of Type Strains, Phase IV (KMG-IV): sequencing the most valuable type-strain genomes for metagenomic binning, comparative biology and taxonomic classification.</title>
        <authorList>
            <person name="Goeker M."/>
        </authorList>
    </citation>
    <scope>NUCLEOTIDE SEQUENCE [LARGE SCALE GENOMIC DNA]</scope>
    <source>
        <strain evidence="3 4">DSM 102850</strain>
    </source>
</reference>
<keyword evidence="2" id="KW-1133">Transmembrane helix</keyword>
<dbReference type="EMBL" id="JACHOB010000005">
    <property type="protein sequence ID" value="MBB4659737.1"/>
    <property type="molecule type" value="Genomic_DNA"/>
</dbReference>
<evidence type="ECO:0000256" key="1">
    <source>
        <dbReference type="SAM" id="MobiDB-lite"/>
    </source>
</evidence>
<keyword evidence="4" id="KW-1185">Reference proteome</keyword>
<gene>
    <name evidence="3" type="ORF">GGQ59_002278</name>
</gene>
<dbReference type="AlphaFoldDB" id="A0A840I4M4"/>
<protein>
    <submittedName>
        <fullName evidence="3">Uncharacterized protein</fullName>
    </submittedName>
</protein>
<accession>A0A840I4M4</accession>